<dbReference type="InterPro" id="IPR014914">
    <property type="entry name" value="RES_dom"/>
</dbReference>
<name>A0A3L9YEJ7_9FLAO</name>
<evidence type="ECO:0000313" key="3">
    <source>
        <dbReference type="Proteomes" id="UP000271339"/>
    </source>
</evidence>
<organism evidence="2 3">
    <name type="scientific">Ulvibacter antarcticus</name>
    <dbReference type="NCBI Taxonomy" id="442714"/>
    <lineage>
        <taxon>Bacteria</taxon>
        <taxon>Pseudomonadati</taxon>
        <taxon>Bacteroidota</taxon>
        <taxon>Flavobacteriia</taxon>
        <taxon>Flavobacteriales</taxon>
        <taxon>Flavobacteriaceae</taxon>
        <taxon>Ulvibacter</taxon>
    </lineage>
</organism>
<proteinExistence type="predicted"/>
<sequence length="153" mass="17417">MKLYRATKNKFIKDLSGEGARLFGGRWNKPGDAMLYFSEHLSLCILEILVHMDFKYLDSDYSFLEVSVPDDAVTIFNPERSIKTWNAVPFTANTQVHGSKWLTSESSLGLSVPSAVLKQERNILINPNHTLFSELKIVTSSSLKFDSRFLRKI</sequence>
<evidence type="ECO:0000313" key="2">
    <source>
        <dbReference type="EMBL" id="RMA57887.1"/>
    </source>
</evidence>
<dbReference type="SMART" id="SM00953">
    <property type="entry name" value="RES"/>
    <property type="match status" value="1"/>
</dbReference>
<protein>
    <submittedName>
        <fullName evidence="2">RES domain-containing protein</fullName>
    </submittedName>
</protein>
<gene>
    <name evidence="2" type="ORF">BXY75_2694</name>
</gene>
<dbReference type="RefSeq" id="WP_170152897.1">
    <property type="nucleotide sequence ID" value="NZ_REFC01000014.1"/>
</dbReference>
<dbReference type="AlphaFoldDB" id="A0A3L9YEJ7"/>
<accession>A0A3L9YEJ7</accession>
<evidence type="ECO:0000259" key="1">
    <source>
        <dbReference type="SMART" id="SM00953"/>
    </source>
</evidence>
<feature type="domain" description="RES" evidence="1">
    <location>
        <begin position="14"/>
        <end position="139"/>
    </location>
</feature>
<dbReference type="EMBL" id="REFC01000014">
    <property type="protein sequence ID" value="RMA57887.1"/>
    <property type="molecule type" value="Genomic_DNA"/>
</dbReference>
<dbReference type="Pfam" id="PF08808">
    <property type="entry name" value="RES"/>
    <property type="match status" value="1"/>
</dbReference>
<comment type="caution">
    <text evidence="2">The sequence shown here is derived from an EMBL/GenBank/DDBJ whole genome shotgun (WGS) entry which is preliminary data.</text>
</comment>
<reference evidence="2 3" key="1">
    <citation type="submission" date="2018-10" db="EMBL/GenBank/DDBJ databases">
        <title>Genomic Encyclopedia of Archaeal and Bacterial Type Strains, Phase II (KMG-II): from individual species to whole genera.</title>
        <authorList>
            <person name="Goeker M."/>
        </authorList>
    </citation>
    <scope>NUCLEOTIDE SEQUENCE [LARGE SCALE GENOMIC DNA]</scope>
    <source>
        <strain evidence="2 3">DSM 23424</strain>
    </source>
</reference>
<keyword evidence="3" id="KW-1185">Reference proteome</keyword>
<dbReference type="Proteomes" id="UP000271339">
    <property type="component" value="Unassembled WGS sequence"/>
</dbReference>